<organism evidence="2 3">
    <name type="scientific">Cylicocyclus nassatus</name>
    <name type="common">Nematode worm</name>
    <dbReference type="NCBI Taxonomy" id="53992"/>
    <lineage>
        <taxon>Eukaryota</taxon>
        <taxon>Metazoa</taxon>
        <taxon>Ecdysozoa</taxon>
        <taxon>Nematoda</taxon>
        <taxon>Chromadorea</taxon>
        <taxon>Rhabditida</taxon>
        <taxon>Rhabditina</taxon>
        <taxon>Rhabditomorpha</taxon>
        <taxon>Strongyloidea</taxon>
        <taxon>Strongylidae</taxon>
        <taxon>Cylicocyclus</taxon>
    </lineage>
</organism>
<evidence type="ECO:0000256" key="1">
    <source>
        <dbReference type="SAM" id="SignalP"/>
    </source>
</evidence>
<name>A0AA36GDJ5_CYLNA</name>
<feature type="signal peptide" evidence="1">
    <location>
        <begin position="1"/>
        <end position="16"/>
    </location>
</feature>
<evidence type="ECO:0000313" key="2">
    <source>
        <dbReference type="EMBL" id="CAJ0590107.1"/>
    </source>
</evidence>
<proteinExistence type="predicted"/>
<comment type="caution">
    <text evidence="2">The sequence shown here is derived from an EMBL/GenBank/DDBJ whole genome shotgun (WGS) entry which is preliminary data.</text>
</comment>
<dbReference type="Proteomes" id="UP001176961">
    <property type="component" value="Unassembled WGS sequence"/>
</dbReference>
<accession>A0AA36GDJ5</accession>
<reference evidence="2" key="1">
    <citation type="submission" date="2023-07" db="EMBL/GenBank/DDBJ databases">
        <authorList>
            <consortium name="CYATHOMIX"/>
        </authorList>
    </citation>
    <scope>NUCLEOTIDE SEQUENCE</scope>
    <source>
        <strain evidence="2">N/A</strain>
    </source>
</reference>
<protein>
    <submittedName>
        <fullName evidence="2">Uncharacterized protein</fullName>
    </submittedName>
</protein>
<gene>
    <name evidence="2" type="ORF">CYNAS_LOCUS2090</name>
</gene>
<dbReference type="AlphaFoldDB" id="A0AA36GDJ5"/>
<keyword evidence="3" id="KW-1185">Reference proteome</keyword>
<sequence length="235" mass="26753">MFVYLLLSTWSYRCQACVRTSPTLPPRSCPCPMNLYDVNLCPPVGICYRDVNAVTYTPGFLCTAMIHCPPEYYVRFLLKTGGHLDNLLVRDVVSSQYRIECRGNQWFLVHPRFPNGQAISRLICYDTPIFLNLRDISKTTRIPLACRLCSAIENTKENNLCPPNYKCSEPTIKTVTYSIDCSNSVLECPGSELVLQLRSGLSTIVYTEDVRCDGMWTYYDGHDTHQIESMLCLSE</sequence>
<feature type="chain" id="PRO_5041299395" evidence="1">
    <location>
        <begin position="17"/>
        <end position="235"/>
    </location>
</feature>
<keyword evidence="1" id="KW-0732">Signal</keyword>
<evidence type="ECO:0000313" key="3">
    <source>
        <dbReference type="Proteomes" id="UP001176961"/>
    </source>
</evidence>
<dbReference type="EMBL" id="CATQJL010000001">
    <property type="protein sequence ID" value="CAJ0590107.1"/>
    <property type="molecule type" value="Genomic_DNA"/>
</dbReference>